<evidence type="ECO:0000313" key="2">
    <source>
        <dbReference type="Proteomes" id="UP001596087"/>
    </source>
</evidence>
<keyword evidence="2" id="KW-1185">Reference proteome</keyword>
<accession>A0ABW0BPR0</accession>
<dbReference type="Gene3D" id="3.40.50.300">
    <property type="entry name" value="P-loop containing nucleotide triphosphate hydrolases"/>
    <property type="match status" value="2"/>
</dbReference>
<reference evidence="2" key="1">
    <citation type="journal article" date="2019" name="Int. J. Syst. Evol. Microbiol.">
        <title>The Global Catalogue of Microorganisms (GCM) 10K type strain sequencing project: providing services to taxonomists for standard genome sequencing and annotation.</title>
        <authorList>
            <consortium name="The Broad Institute Genomics Platform"/>
            <consortium name="The Broad Institute Genome Sequencing Center for Infectious Disease"/>
            <person name="Wu L."/>
            <person name="Ma J."/>
        </authorList>
    </citation>
    <scope>NUCLEOTIDE SEQUENCE [LARGE SCALE GENOMIC DNA]</scope>
    <source>
        <strain evidence="2">DFY41</strain>
    </source>
</reference>
<evidence type="ECO:0000313" key="1">
    <source>
        <dbReference type="EMBL" id="MFC5179157.1"/>
    </source>
</evidence>
<name>A0ABW0BPR0_9ACTN</name>
<protein>
    <submittedName>
        <fullName evidence="1">AAA family ATPase</fullName>
    </submittedName>
</protein>
<dbReference type="Proteomes" id="UP001596087">
    <property type="component" value="Unassembled WGS sequence"/>
</dbReference>
<gene>
    <name evidence="1" type="ORF">ACFPGP_20910</name>
</gene>
<organism evidence="1 2">
    <name type="scientific">Nocardioides taihuensis</name>
    <dbReference type="NCBI Taxonomy" id="1835606"/>
    <lineage>
        <taxon>Bacteria</taxon>
        <taxon>Bacillati</taxon>
        <taxon>Actinomycetota</taxon>
        <taxon>Actinomycetes</taxon>
        <taxon>Propionibacteriales</taxon>
        <taxon>Nocardioidaceae</taxon>
        <taxon>Nocardioides</taxon>
    </lineage>
</organism>
<dbReference type="InterPro" id="IPR027417">
    <property type="entry name" value="P-loop_NTPase"/>
</dbReference>
<comment type="caution">
    <text evidence="1">The sequence shown here is derived from an EMBL/GenBank/DDBJ whole genome shotgun (WGS) entry which is preliminary data.</text>
</comment>
<proteinExistence type="predicted"/>
<dbReference type="Pfam" id="PF13671">
    <property type="entry name" value="AAA_33"/>
    <property type="match status" value="1"/>
</dbReference>
<dbReference type="SUPFAM" id="SSF52540">
    <property type="entry name" value="P-loop containing nucleoside triphosphate hydrolases"/>
    <property type="match status" value="1"/>
</dbReference>
<dbReference type="EMBL" id="JBHSKD010000027">
    <property type="protein sequence ID" value="MFC5179157.1"/>
    <property type="molecule type" value="Genomic_DNA"/>
</dbReference>
<dbReference type="RefSeq" id="WP_378593059.1">
    <property type="nucleotide sequence ID" value="NZ_JBHSKD010000027.1"/>
</dbReference>
<sequence length="377" mass="39851">MGDAATVRVLWVHGPAGVGKSTTAWQVLERLAPGEPTAYVDIDQLGMLVPAPDGEDEWAWAHRLKARALAAVAPVYAAHGATTLVVSGVLDPGLLGEYDVWLAAHDLGFVRLAVALPELRRRMAARGADAEDWADVEAEARDLEEAALPHPVVVPEGPPDRVAAEVLDRARFVPLRPREARPDDLPGLDGTRAVLVTGAEAVGKSTVAWSAFASTWEGTVPTAFVDLRQLGFLGPAGGPVDHRLQAATTGAVWPVFRRAGARMLFLNGVVDDLDLVADYERVLEGTPLTAVRLAAGPGAVAERVRARARGEGARLAGDHLVGLPGYEVDDVVRRSLRTQEATLPHPDVTDLDTSDLTVDEAGAAVLSAARCRAPGRA</sequence>